<proteinExistence type="inferred from homology"/>
<dbReference type="OrthoDB" id="3358371at2759"/>
<reference evidence="4 5" key="1">
    <citation type="journal article" date="2018" name="Front. Microbiol.">
        <title>Genome-Wide Analysis of Corynespora cassiicola Leaf Fall Disease Putative Effectors.</title>
        <authorList>
            <person name="Lopez D."/>
            <person name="Ribeiro S."/>
            <person name="Label P."/>
            <person name="Fumanal B."/>
            <person name="Venisse J.S."/>
            <person name="Kohler A."/>
            <person name="de Oliveira R.R."/>
            <person name="Labutti K."/>
            <person name="Lipzen A."/>
            <person name="Lail K."/>
            <person name="Bauer D."/>
            <person name="Ohm R.A."/>
            <person name="Barry K.W."/>
            <person name="Spatafora J."/>
            <person name="Grigoriev I.V."/>
            <person name="Martin F.M."/>
            <person name="Pujade-Renaud V."/>
        </authorList>
    </citation>
    <scope>NUCLEOTIDE SEQUENCE [LARGE SCALE GENOMIC DNA]</scope>
    <source>
        <strain evidence="4 5">Philippines</strain>
    </source>
</reference>
<accession>A0A2T2P280</accession>
<evidence type="ECO:0000256" key="1">
    <source>
        <dbReference type="ARBA" id="ARBA00006328"/>
    </source>
</evidence>
<dbReference type="InterPro" id="IPR008030">
    <property type="entry name" value="NmrA-like"/>
</dbReference>
<sequence>MTKLVVIIGVTGNQGGSVANAFLQQPAWRVRGLTRDPESIASQHLSARGVEMVKADLHCPDTLKNVFNGANLVFSVTDFWMPYFDPINRTRAQELGKTIGQYAYELELEQGRNIVDAVAKEVDGLDRVGFIASTLSSARKCSHGRYKELWHFDSKADIFPDYVEENYPDLAKKMSYLHTGYFFTSWKILPNQWFAKVGHLYRWISKTVDAHRLTAWQMSDKSIEMRFPTHRETIVPHLDPRKDTGNFVRALLQLPPNSTVMAASEWCTWPEWLKTWGDVTGVKTNYRECTVEDFDHWMPGGMGKEIGDMYEYSNDPGYDGGDPRVLRTQSLKEMGIAIPTTSLREYCETEDWVQAGIIS</sequence>
<dbReference type="PANTHER" id="PTHR42748">
    <property type="entry name" value="NITROGEN METABOLITE REPRESSION PROTEIN NMRA FAMILY MEMBER"/>
    <property type="match status" value="1"/>
</dbReference>
<dbReference type="InterPro" id="IPR036291">
    <property type="entry name" value="NAD(P)-bd_dom_sf"/>
</dbReference>
<keyword evidence="5" id="KW-1185">Reference proteome</keyword>
<gene>
    <name evidence="4" type="ORF">BS50DRAFT_585089</name>
</gene>
<dbReference type="PANTHER" id="PTHR42748:SF26">
    <property type="entry name" value="NMRA-LIKE DOMAIN-CONTAINING PROTEIN"/>
    <property type="match status" value="1"/>
</dbReference>
<comment type="similarity">
    <text evidence="1">Belongs to the NmrA-type oxidoreductase family.</text>
</comment>
<protein>
    <submittedName>
        <fullName evidence="4">NAD(P)-binding protein</fullName>
    </submittedName>
</protein>
<dbReference type="STRING" id="1448308.A0A2T2P280"/>
<dbReference type="Proteomes" id="UP000240883">
    <property type="component" value="Unassembled WGS sequence"/>
</dbReference>
<dbReference type="SUPFAM" id="SSF51735">
    <property type="entry name" value="NAD(P)-binding Rossmann-fold domains"/>
    <property type="match status" value="1"/>
</dbReference>
<evidence type="ECO:0000313" key="4">
    <source>
        <dbReference type="EMBL" id="PSN71616.1"/>
    </source>
</evidence>
<evidence type="ECO:0000259" key="3">
    <source>
        <dbReference type="Pfam" id="PF05368"/>
    </source>
</evidence>
<dbReference type="Pfam" id="PF05368">
    <property type="entry name" value="NmrA"/>
    <property type="match status" value="1"/>
</dbReference>
<organism evidence="4 5">
    <name type="scientific">Corynespora cassiicola Philippines</name>
    <dbReference type="NCBI Taxonomy" id="1448308"/>
    <lineage>
        <taxon>Eukaryota</taxon>
        <taxon>Fungi</taxon>
        <taxon>Dikarya</taxon>
        <taxon>Ascomycota</taxon>
        <taxon>Pezizomycotina</taxon>
        <taxon>Dothideomycetes</taxon>
        <taxon>Pleosporomycetidae</taxon>
        <taxon>Pleosporales</taxon>
        <taxon>Corynesporascaceae</taxon>
        <taxon>Corynespora</taxon>
    </lineage>
</organism>
<dbReference type="EMBL" id="KZ678131">
    <property type="protein sequence ID" value="PSN71616.1"/>
    <property type="molecule type" value="Genomic_DNA"/>
</dbReference>
<feature type="domain" description="NmrA-like" evidence="3">
    <location>
        <begin position="1"/>
        <end position="321"/>
    </location>
</feature>
<dbReference type="InterPro" id="IPR051164">
    <property type="entry name" value="NmrA-like_oxidored"/>
</dbReference>
<dbReference type="Gene3D" id="3.40.50.720">
    <property type="entry name" value="NAD(P)-binding Rossmann-like Domain"/>
    <property type="match status" value="1"/>
</dbReference>
<keyword evidence="2" id="KW-0521">NADP</keyword>
<evidence type="ECO:0000313" key="5">
    <source>
        <dbReference type="Proteomes" id="UP000240883"/>
    </source>
</evidence>
<dbReference type="AlphaFoldDB" id="A0A2T2P280"/>
<dbReference type="GO" id="GO:0005634">
    <property type="term" value="C:nucleus"/>
    <property type="evidence" value="ECO:0007669"/>
    <property type="project" value="TreeGrafter"/>
</dbReference>
<dbReference type="Gene3D" id="3.90.25.10">
    <property type="entry name" value="UDP-galactose 4-epimerase, domain 1"/>
    <property type="match status" value="1"/>
</dbReference>
<evidence type="ECO:0000256" key="2">
    <source>
        <dbReference type="ARBA" id="ARBA00022857"/>
    </source>
</evidence>
<name>A0A2T2P280_CORCC</name>